<dbReference type="EMBL" id="PFFD01000055">
    <property type="protein sequence ID" value="PIV87136.1"/>
    <property type="molecule type" value="Genomic_DNA"/>
</dbReference>
<sequence length="88" mass="9917">MRMPKSLFFSVEKRRNKLSLTGFDHVLVMRGSKASEGMDVFRWATQPADITITRTITKIMNGIVGLCKILGKDNVPHKNGTVKRINLT</sequence>
<comment type="caution">
    <text evidence="1">The sequence shown here is derived from an EMBL/GenBank/DDBJ whole genome shotgun (WGS) entry which is preliminary data.</text>
</comment>
<evidence type="ECO:0000313" key="2">
    <source>
        <dbReference type="Proteomes" id="UP000228497"/>
    </source>
</evidence>
<evidence type="ECO:0000313" key="1">
    <source>
        <dbReference type="EMBL" id="PIV87136.1"/>
    </source>
</evidence>
<gene>
    <name evidence="1" type="ORF">COW49_01270</name>
</gene>
<dbReference type="Proteomes" id="UP000228497">
    <property type="component" value="Unassembled WGS sequence"/>
</dbReference>
<protein>
    <submittedName>
        <fullName evidence="1">Uncharacterized protein</fullName>
    </submittedName>
</protein>
<organism evidence="1 2">
    <name type="scientific">Candidatus Kaiserbacteria bacterium CG17_big_fil_post_rev_8_21_14_2_50_51_7</name>
    <dbReference type="NCBI Taxonomy" id="1974613"/>
    <lineage>
        <taxon>Bacteria</taxon>
        <taxon>Candidatus Kaiseribacteriota</taxon>
    </lineage>
</organism>
<proteinExistence type="predicted"/>
<accession>A0A2M7FCZ8</accession>
<reference evidence="2" key="1">
    <citation type="submission" date="2017-09" db="EMBL/GenBank/DDBJ databases">
        <title>Depth-based differentiation of microbial function through sediment-hosted aquifers and enrichment of novel symbionts in the deep terrestrial subsurface.</title>
        <authorList>
            <person name="Probst A.J."/>
            <person name="Ladd B."/>
            <person name="Jarett J.K."/>
            <person name="Geller-Mcgrath D.E."/>
            <person name="Sieber C.M.K."/>
            <person name="Emerson J.B."/>
            <person name="Anantharaman K."/>
            <person name="Thomas B.C."/>
            <person name="Malmstrom R."/>
            <person name="Stieglmeier M."/>
            <person name="Klingl A."/>
            <person name="Woyke T."/>
            <person name="Ryan C.M."/>
            <person name="Banfield J.F."/>
        </authorList>
    </citation>
    <scope>NUCLEOTIDE SEQUENCE [LARGE SCALE GENOMIC DNA]</scope>
</reference>
<dbReference type="AlphaFoldDB" id="A0A2M7FCZ8"/>
<name>A0A2M7FCZ8_9BACT</name>